<dbReference type="PANTHER" id="PTHR31973">
    <property type="entry name" value="POLYPROTEIN, PUTATIVE-RELATED"/>
    <property type="match status" value="1"/>
</dbReference>
<protein>
    <recommendedName>
        <fullName evidence="2">SWIM-type domain-containing protein</fullName>
    </recommendedName>
</protein>
<dbReference type="EMBL" id="SDMP01000013">
    <property type="protein sequence ID" value="RYR20669.1"/>
    <property type="molecule type" value="Genomic_DNA"/>
</dbReference>
<dbReference type="Proteomes" id="UP000289738">
    <property type="component" value="Chromosome B03"/>
</dbReference>
<evidence type="ECO:0000256" key="1">
    <source>
        <dbReference type="PROSITE-ProRule" id="PRU00325"/>
    </source>
</evidence>
<proteinExistence type="predicted"/>
<evidence type="ECO:0000313" key="4">
    <source>
        <dbReference type="Proteomes" id="UP000289738"/>
    </source>
</evidence>
<evidence type="ECO:0000313" key="3">
    <source>
        <dbReference type="EMBL" id="RYR20669.1"/>
    </source>
</evidence>
<dbReference type="GO" id="GO:0008270">
    <property type="term" value="F:zinc ion binding"/>
    <property type="evidence" value="ECO:0007669"/>
    <property type="project" value="UniProtKB-KW"/>
</dbReference>
<organism evidence="3 4">
    <name type="scientific">Arachis hypogaea</name>
    <name type="common">Peanut</name>
    <dbReference type="NCBI Taxonomy" id="3818"/>
    <lineage>
        <taxon>Eukaryota</taxon>
        <taxon>Viridiplantae</taxon>
        <taxon>Streptophyta</taxon>
        <taxon>Embryophyta</taxon>
        <taxon>Tracheophyta</taxon>
        <taxon>Spermatophyta</taxon>
        <taxon>Magnoliopsida</taxon>
        <taxon>eudicotyledons</taxon>
        <taxon>Gunneridae</taxon>
        <taxon>Pentapetalae</taxon>
        <taxon>rosids</taxon>
        <taxon>fabids</taxon>
        <taxon>Fabales</taxon>
        <taxon>Fabaceae</taxon>
        <taxon>Papilionoideae</taxon>
        <taxon>50 kb inversion clade</taxon>
        <taxon>dalbergioids sensu lato</taxon>
        <taxon>Dalbergieae</taxon>
        <taxon>Pterocarpus clade</taxon>
        <taxon>Arachis</taxon>
    </lineage>
</organism>
<gene>
    <name evidence="3" type="ORF">Ahy_B03g065874</name>
</gene>
<keyword evidence="1" id="KW-0479">Metal-binding</keyword>
<keyword evidence="4" id="KW-1185">Reference proteome</keyword>
<name>A0A445A2L8_ARAHY</name>
<evidence type="ECO:0000259" key="2">
    <source>
        <dbReference type="PROSITE" id="PS50966"/>
    </source>
</evidence>
<reference evidence="3 4" key="1">
    <citation type="submission" date="2019-01" db="EMBL/GenBank/DDBJ databases">
        <title>Sequencing of cultivated peanut Arachis hypogaea provides insights into genome evolution and oil improvement.</title>
        <authorList>
            <person name="Chen X."/>
        </authorList>
    </citation>
    <scope>NUCLEOTIDE SEQUENCE [LARGE SCALE GENOMIC DNA]</scope>
    <source>
        <strain evidence="4">cv. Fuhuasheng</strain>
        <tissue evidence="3">Leaves</tissue>
    </source>
</reference>
<sequence>MEFEILNQFRKAVQKFNINLGRSIFFPRFDSTRRKAICYDKGCPWKTYCDKRSFSLGYQVKTFVNKHTCSRDNHCKSANGERVVDELEERIKRQPSLTVRDANQFFRAEPISTGDDARNVYEVQCLPVKVGVDLDKGTCSCRVWQLIDLPCRYVCAALAYHSRRPEDFAHNWLTMETSLGVKGLSSTTVHILGPTQNAMLSISRAKVKMEKKGMLGAAQNLACLKNWFGPNHTGSRSAFVAAIEIDRRNSRR</sequence>
<dbReference type="AlphaFoldDB" id="A0A445A2L8"/>
<dbReference type="PANTHER" id="PTHR31973:SF197">
    <property type="entry name" value="SWIM-TYPE DOMAIN-CONTAINING PROTEIN"/>
    <property type="match status" value="1"/>
</dbReference>
<keyword evidence="1" id="KW-0862">Zinc</keyword>
<keyword evidence="1" id="KW-0863">Zinc-finger</keyword>
<comment type="caution">
    <text evidence="3">The sequence shown here is derived from an EMBL/GenBank/DDBJ whole genome shotgun (WGS) entry which is preliminary data.</text>
</comment>
<dbReference type="InterPro" id="IPR007527">
    <property type="entry name" value="Znf_SWIM"/>
</dbReference>
<dbReference type="PROSITE" id="PS50966">
    <property type="entry name" value="ZF_SWIM"/>
    <property type="match status" value="1"/>
</dbReference>
<accession>A0A445A2L8</accession>
<feature type="domain" description="SWIM-type" evidence="2">
    <location>
        <begin position="128"/>
        <end position="162"/>
    </location>
</feature>